<keyword evidence="3" id="KW-1185">Reference proteome</keyword>
<dbReference type="RefSeq" id="WP_378264625.1">
    <property type="nucleotide sequence ID" value="NZ_JBHUKR010000006.1"/>
</dbReference>
<keyword evidence="1" id="KW-0732">Signal</keyword>
<accession>A0ABW5FR65</accession>
<gene>
    <name evidence="2" type="ORF">ACFSXZ_12625</name>
</gene>
<feature type="chain" id="PRO_5046558801" description="Secreted protein" evidence="1">
    <location>
        <begin position="29"/>
        <end position="97"/>
    </location>
</feature>
<dbReference type="Proteomes" id="UP001597417">
    <property type="component" value="Unassembled WGS sequence"/>
</dbReference>
<evidence type="ECO:0008006" key="4">
    <source>
        <dbReference type="Google" id="ProtNLM"/>
    </source>
</evidence>
<evidence type="ECO:0000256" key="1">
    <source>
        <dbReference type="SAM" id="SignalP"/>
    </source>
</evidence>
<name>A0ABW5FR65_9PSEU</name>
<proteinExistence type="predicted"/>
<comment type="caution">
    <text evidence="2">The sequence shown here is derived from an EMBL/GenBank/DDBJ whole genome shotgun (WGS) entry which is preliminary data.</text>
</comment>
<dbReference type="EMBL" id="JBHUKR010000006">
    <property type="protein sequence ID" value="MFD2417170.1"/>
    <property type="molecule type" value="Genomic_DNA"/>
</dbReference>
<evidence type="ECO:0000313" key="2">
    <source>
        <dbReference type="EMBL" id="MFD2417170.1"/>
    </source>
</evidence>
<protein>
    <recommendedName>
        <fullName evidence="4">Secreted protein</fullName>
    </recommendedName>
</protein>
<organism evidence="2 3">
    <name type="scientific">Amycolatopsis pigmentata</name>
    <dbReference type="NCBI Taxonomy" id="450801"/>
    <lineage>
        <taxon>Bacteria</taxon>
        <taxon>Bacillati</taxon>
        <taxon>Actinomycetota</taxon>
        <taxon>Actinomycetes</taxon>
        <taxon>Pseudonocardiales</taxon>
        <taxon>Pseudonocardiaceae</taxon>
        <taxon>Amycolatopsis</taxon>
    </lineage>
</organism>
<feature type="signal peptide" evidence="1">
    <location>
        <begin position="1"/>
        <end position="28"/>
    </location>
</feature>
<sequence>MFRRLSVGAAAIAAIGASIAVGAPNAAAAPVGGPFFAGVYPSEDALVSACRDGARQGRWDICLTCPEVAGQVDLWVAVSGGQMTSPLPSGCRVIRYQ</sequence>
<evidence type="ECO:0000313" key="3">
    <source>
        <dbReference type="Proteomes" id="UP001597417"/>
    </source>
</evidence>
<reference evidence="3" key="1">
    <citation type="journal article" date="2019" name="Int. J. Syst. Evol. Microbiol.">
        <title>The Global Catalogue of Microorganisms (GCM) 10K type strain sequencing project: providing services to taxonomists for standard genome sequencing and annotation.</title>
        <authorList>
            <consortium name="The Broad Institute Genomics Platform"/>
            <consortium name="The Broad Institute Genome Sequencing Center for Infectious Disease"/>
            <person name="Wu L."/>
            <person name="Ma J."/>
        </authorList>
    </citation>
    <scope>NUCLEOTIDE SEQUENCE [LARGE SCALE GENOMIC DNA]</scope>
    <source>
        <strain evidence="3">CGMCC 4.7645</strain>
    </source>
</reference>